<keyword evidence="12 17" id="KW-1133">Transmembrane helix</keyword>
<comment type="catalytic activity">
    <reaction evidence="16">
        <text>a di-trans,poly-cis-dolichyl phosphate + GDP-alpha-D-mannose = a di-trans,poly-cis-dolichyl beta-D-mannosyl phosphate + GDP</text>
        <dbReference type="Rhea" id="RHEA:21184"/>
        <dbReference type="Rhea" id="RHEA-COMP:19498"/>
        <dbReference type="Rhea" id="RHEA-COMP:19501"/>
        <dbReference type="ChEBI" id="CHEBI:57527"/>
        <dbReference type="ChEBI" id="CHEBI:57683"/>
        <dbReference type="ChEBI" id="CHEBI:58189"/>
        <dbReference type="ChEBI" id="CHEBI:58211"/>
    </reaction>
</comment>
<keyword evidence="10" id="KW-0479">Metal-binding</keyword>
<evidence type="ECO:0000256" key="8">
    <source>
        <dbReference type="ARBA" id="ARBA00022679"/>
    </source>
</evidence>
<comment type="similarity">
    <text evidence="6 16">Belongs to the glycosyltransferase 2 family.</text>
</comment>
<keyword evidence="9 17" id="KW-0812">Transmembrane</keyword>
<evidence type="ECO:0000256" key="7">
    <source>
        <dbReference type="ARBA" id="ARBA00022676"/>
    </source>
</evidence>
<dbReference type="EC" id="2.4.1.83" evidence="16"/>
<evidence type="ECO:0000256" key="12">
    <source>
        <dbReference type="ARBA" id="ARBA00022989"/>
    </source>
</evidence>
<accession>A0A1E3PUW3</accession>
<organism evidence="19 20">
    <name type="scientific">Lipomyces starkeyi NRRL Y-11557</name>
    <dbReference type="NCBI Taxonomy" id="675824"/>
    <lineage>
        <taxon>Eukaryota</taxon>
        <taxon>Fungi</taxon>
        <taxon>Dikarya</taxon>
        <taxon>Ascomycota</taxon>
        <taxon>Saccharomycotina</taxon>
        <taxon>Lipomycetes</taxon>
        <taxon>Lipomycetales</taxon>
        <taxon>Lipomycetaceae</taxon>
        <taxon>Lipomyces</taxon>
    </lineage>
</organism>
<name>A0A1E3PUW3_LIPST</name>
<dbReference type="Pfam" id="PF00535">
    <property type="entry name" value="Glycos_transf_2"/>
    <property type="match status" value="1"/>
</dbReference>
<evidence type="ECO:0000256" key="2">
    <source>
        <dbReference type="ARBA" id="ARBA00001936"/>
    </source>
</evidence>
<evidence type="ECO:0000256" key="14">
    <source>
        <dbReference type="ARBA" id="ARBA00023211"/>
    </source>
</evidence>
<evidence type="ECO:0000259" key="18">
    <source>
        <dbReference type="Pfam" id="PF00535"/>
    </source>
</evidence>
<feature type="domain" description="Glycosyltransferase 2-like" evidence="18">
    <location>
        <begin position="5"/>
        <end position="165"/>
    </location>
</feature>
<comment type="pathway">
    <text evidence="5 16">Protein modification; protein glycosylation.</text>
</comment>
<keyword evidence="11" id="KW-0460">Magnesium</keyword>
<feature type="transmembrane region" description="Helical" evidence="17">
    <location>
        <begin position="231"/>
        <end position="255"/>
    </location>
</feature>
<evidence type="ECO:0000256" key="15">
    <source>
        <dbReference type="ARBA" id="ARBA00053724"/>
    </source>
</evidence>
<dbReference type="GO" id="GO:0005789">
    <property type="term" value="C:endoplasmic reticulum membrane"/>
    <property type="evidence" value="ECO:0007669"/>
    <property type="project" value="TreeGrafter"/>
</dbReference>
<evidence type="ECO:0000256" key="3">
    <source>
        <dbReference type="ARBA" id="ARBA00001946"/>
    </source>
</evidence>
<comment type="function">
    <text evidence="15 16">Transfers mannose from GDP-mannose to dolichol monophosphate to form dolichol phosphate mannose (Dol-P-Man) which is the mannosyl donor in pathways leading to N-glycosylation, glycosyl phosphatidylinositol membrane anchoring, and O-mannosylation of proteins.</text>
</comment>
<keyword evidence="16" id="KW-0256">Endoplasmic reticulum</keyword>
<dbReference type="GO" id="GO:0006488">
    <property type="term" value="P:dolichol-linked oligosaccharide biosynthetic process"/>
    <property type="evidence" value="ECO:0007669"/>
    <property type="project" value="EnsemblFungi"/>
</dbReference>
<dbReference type="CDD" id="cd06442">
    <property type="entry name" value="DPM1_like"/>
    <property type="match status" value="1"/>
</dbReference>
<evidence type="ECO:0000256" key="9">
    <source>
        <dbReference type="ARBA" id="ARBA00022692"/>
    </source>
</evidence>
<reference evidence="19 20" key="1">
    <citation type="journal article" date="2016" name="Proc. Natl. Acad. Sci. U.S.A.">
        <title>Comparative genomics of biotechnologically important yeasts.</title>
        <authorList>
            <person name="Riley R."/>
            <person name="Haridas S."/>
            <person name="Wolfe K.H."/>
            <person name="Lopes M.R."/>
            <person name="Hittinger C.T."/>
            <person name="Goeker M."/>
            <person name="Salamov A.A."/>
            <person name="Wisecaver J.H."/>
            <person name="Long T.M."/>
            <person name="Calvey C.H."/>
            <person name="Aerts A.L."/>
            <person name="Barry K.W."/>
            <person name="Choi C."/>
            <person name="Clum A."/>
            <person name="Coughlan A.Y."/>
            <person name="Deshpande S."/>
            <person name="Douglass A.P."/>
            <person name="Hanson S.J."/>
            <person name="Klenk H.-P."/>
            <person name="LaButti K.M."/>
            <person name="Lapidus A."/>
            <person name="Lindquist E.A."/>
            <person name="Lipzen A.M."/>
            <person name="Meier-Kolthoff J.P."/>
            <person name="Ohm R.A."/>
            <person name="Otillar R.P."/>
            <person name="Pangilinan J.L."/>
            <person name="Peng Y."/>
            <person name="Rokas A."/>
            <person name="Rosa C.A."/>
            <person name="Scheuner C."/>
            <person name="Sibirny A.A."/>
            <person name="Slot J.C."/>
            <person name="Stielow J.B."/>
            <person name="Sun H."/>
            <person name="Kurtzman C.P."/>
            <person name="Blackwell M."/>
            <person name="Grigoriev I.V."/>
            <person name="Jeffries T.W."/>
        </authorList>
    </citation>
    <scope>NUCLEOTIDE SEQUENCE [LARGE SCALE GENOMIC DNA]</scope>
    <source>
        <strain evidence="19 20">NRRL Y-11557</strain>
    </source>
</reference>
<evidence type="ECO:0000256" key="11">
    <source>
        <dbReference type="ARBA" id="ARBA00022842"/>
    </source>
</evidence>
<dbReference type="SUPFAM" id="SSF53448">
    <property type="entry name" value="Nucleotide-diphospho-sugar transferases"/>
    <property type="match status" value="1"/>
</dbReference>
<evidence type="ECO:0000256" key="6">
    <source>
        <dbReference type="ARBA" id="ARBA00006739"/>
    </source>
</evidence>
<comment type="cofactor">
    <cofactor evidence="3">
        <name>Mg(2+)</name>
        <dbReference type="ChEBI" id="CHEBI:18420"/>
    </cofactor>
</comment>
<dbReference type="GO" id="GO:0035269">
    <property type="term" value="P:protein O-linked glycosylation via mannose"/>
    <property type="evidence" value="ECO:0007669"/>
    <property type="project" value="TreeGrafter"/>
</dbReference>
<gene>
    <name evidence="19" type="ORF">LIPSTDRAFT_88614</name>
</gene>
<dbReference type="PANTHER" id="PTHR43398">
    <property type="entry name" value="DOLICHOL-PHOSPHATE MANNOSYLTRANSFERASE SUBUNIT 1"/>
    <property type="match status" value="1"/>
</dbReference>
<evidence type="ECO:0000313" key="20">
    <source>
        <dbReference type="Proteomes" id="UP000094385"/>
    </source>
</evidence>
<dbReference type="EMBL" id="KV454305">
    <property type="protein sequence ID" value="ODQ69068.1"/>
    <property type="molecule type" value="Genomic_DNA"/>
</dbReference>
<dbReference type="GO" id="GO:0004582">
    <property type="term" value="F:dolichyl-phosphate beta-D-mannosyltransferase activity"/>
    <property type="evidence" value="ECO:0007669"/>
    <property type="project" value="UniProtKB-UniRule"/>
</dbReference>
<evidence type="ECO:0000256" key="4">
    <source>
        <dbReference type="ARBA" id="ARBA00004308"/>
    </source>
</evidence>
<dbReference type="InterPro" id="IPR029044">
    <property type="entry name" value="Nucleotide-diphossugar_trans"/>
</dbReference>
<sequence length="259" mass="28864">MVDFSVIVPAYHEHANIRPLTTRLFAALDEPKNAELIFVDDNSRDGSVEEVEKLKAEGYNVDIIVRTKERGLSSAVIRGFTDAHGKYLVCMDADLQHPPERVPAFFHALKLNAFVLGTRYSPEVSMDKDWPLIRRVISAGARMLARPLTTVSDPMSGFFGIQKDYVLKAKNVNAQGFKIALDLLIKTEIPTTSIAEVPFSFGVRTVGESKLTGKVMVYYLDQLKELYFYKFGAVTCVLFVLLLAVLAVLSLVYLVSLVL</sequence>
<keyword evidence="20" id="KW-1185">Reference proteome</keyword>
<evidence type="ECO:0000256" key="13">
    <source>
        <dbReference type="ARBA" id="ARBA00023136"/>
    </source>
</evidence>
<dbReference type="PANTHER" id="PTHR43398:SF1">
    <property type="entry name" value="DOLICHOL-PHOSPHATE MANNOSYLTRANSFERASE SUBUNIT 1"/>
    <property type="match status" value="1"/>
</dbReference>
<dbReference type="FunFam" id="3.90.550.10:FF:000119">
    <property type="entry name" value="Dolichol-phosphate mannosyltransferase subunit 1"/>
    <property type="match status" value="1"/>
</dbReference>
<comment type="subunit">
    <text evidence="16">Component of the dolichol-phosphate mannose (DPM) synthase complex.</text>
</comment>
<proteinExistence type="inferred from homology"/>
<evidence type="ECO:0000256" key="17">
    <source>
        <dbReference type="SAM" id="Phobius"/>
    </source>
</evidence>
<keyword evidence="7 16" id="KW-0328">Glycosyltransferase</keyword>
<comment type="cofactor">
    <cofactor evidence="2">
        <name>Mn(2+)</name>
        <dbReference type="ChEBI" id="CHEBI:29035"/>
    </cofactor>
</comment>
<dbReference type="InterPro" id="IPR039528">
    <property type="entry name" value="DPM1-like"/>
</dbReference>
<evidence type="ECO:0000256" key="10">
    <source>
        <dbReference type="ARBA" id="ARBA00022723"/>
    </source>
</evidence>
<comment type="cofactor">
    <cofactor evidence="1">
        <name>Ca(2+)</name>
        <dbReference type="ChEBI" id="CHEBI:29108"/>
    </cofactor>
</comment>
<dbReference type="UniPathway" id="UPA00378"/>
<dbReference type="Proteomes" id="UP000094385">
    <property type="component" value="Unassembled WGS sequence"/>
</dbReference>
<evidence type="ECO:0000256" key="16">
    <source>
        <dbReference type="RuleBase" id="RU365083"/>
    </source>
</evidence>
<evidence type="ECO:0000313" key="19">
    <source>
        <dbReference type="EMBL" id="ODQ69068.1"/>
    </source>
</evidence>
<dbReference type="GO" id="GO:0006506">
    <property type="term" value="P:GPI anchor biosynthetic process"/>
    <property type="evidence" value="ECO:0007669"/>
    <property type="project" value="EnsemblFungi"/>
</dbReference>
<dbReference type="InterPro" id="IPR001173">
    <property type="entry name" value="Glyco_trans_2-like"/>
</dbReference>
<evidence type="ECO:0000256" key="1">
    <source>
        <dbReference type="ARBA" id="ARBA00001913"/>
    </source>
</evidence>
<dbReference type="GO" id="GO:0046872">
    <property type="term" value="F:metal ion binding"/>
    <property type="evidence" value="ECO:0007669"/>
    <property type="project" value="UniProtKB-KW"/>
</dbReference>
<keyword evidence="8 16" id="KW-0808">Transferase</keyword>
<dbReference type="STRING" id="675824.A0A1E3PUW3"/>
<comment type="subcellular location">
    <subcellularLocation>
        <location evidence="4">Endomembrane system</location>
    </subcellularLocation>
    <subcellularLocation>
        <location evidence="16">Endoplasmic reticulum</location>
    </subcellularLocation>
</comment>
<dbReference type="Gene3D" id="3.90.550.10">
    <property type="entry name" value="Spore Coat Polysaccharide Biosynthesis Protein SpsA, Chain A"/>
    <property type="match status" value="1"/>
</dbReference>
<protein>
    <recommendedName>
        <fullName evidence="16">Dolichol-phosphate mannosyltransferase subunit 1</fullName>
        <ecNumber evidence="16">2.4.1.83</ecNumber>
    </recommendedName>
</protein>
<keyword evidence="13 17" id="KW-0472">Membrane</keyword>
<dbReference type="AlphaFoldDB" id="A0A1E3PUW3"/>
<evidence type="ECO:0000256" key="5">
    <source>
        <dbReference type="ARBA" id="ARBA00004922"/>
    </source>
</evidence>
<keyword evidence="14" id="KW-0464">Manganese</keyword>
<dbReference type="OrthoDB" id="2603at2759"/>